<dbReference type="PRINTS" id="PR00385">
    <property type="entry name" value="P450"/>
</dbReference>
<keyword evidence="9 15" id="KW-0479">Metal-binding</keyword>
<comment type="caution">
    <text evidence="18">The sequence shown here is derived from an EMBL/GenBank/DDBJ whole genome shotgun (WGS) entry which is preliminary data.</text>
</comment>
<evidence type="ECO:0000256" key="9">
    <source>
        <dbReference type="ARBA" id="ARBA00022723"/>
    </source>
</evidence>
<comment type="similarity">
    <text evidence="4">In the N-terminal section; belongs to the cytochrome P450 family.</text>
</comment>
<dbReference type="PIRSF" id="PIRSF000209">
    <property type="entry name" value="Bifunctional_P450_P450R"/>
    <property type="match status" value="1"/>
</dbReference>
<dbReference type="PRINTS" id="PR00463">
    <property type="entry name" value="EP450I"/>
</dbReference>
<dbReference type="PROSITE" id="PS50902">
    <property type="entry name" value="FLAVODOXIN_LIKE"/>
    <property type="match status" value="1"/>
</dbReference>
<dbReference type="SUPFAM" id="SSF63380">
    <property type="entry name" value="Riboflavin synthase domain-like"/>
    <property type="match status" value="1"/>
</dbReference>
<dbReference type="AlphaFoldDB" id="A0A8H3AWS5"/>
<dbReference type="GO" id="GO:0005829">
    <property type="term" value="C:cytosol"/>
    <property type="evidence" value="ECO:0007669"/>
    <property type="project" value="TreeGrafter"/>
</dbReference>
<dbReference type="CDD" id="cd06206">
    <property type="entry name" value="bifunctional_CYPOR"/>
    <property type="match status" value="1"/>
</dbReference>
<dbReference type="InterPro" id="IPR017972">
    <property type="entry name" value="Cyt_P450_CS"/>
</dbReference>
<dbReference type="InterPro" id="IPR039261">
    <property type="entry name" value="FNR_nucleotide-bd"/>
</dbReference>
<name>A0A8H3AWS5_9AGAM</name>
<dbReference type="SUPFAM" id="SSF48264">
    <property type="entry name" value="Cytochrome P450"/>
    <property type="match status" value="1"/>
</dbReference>
<evidence type="ECO:0000256" key="12">
    <source>
        <dbReference type="ARBA" id="ARBA00023002"/>
    </source>
</evidence>
<evidence type="ECO:0000259" key="17">
    <source>
        <dbReference type="PROSITE" id="PS51384"/>
    </source>
</evidence>
<evidence type="ECO:0000256" key="8">
    <source>
        <dbReference type="ARBA" id="ARBA00022643"/>
    </source>
</evidence>
<feature type="domain" description="Flavodoxin-like" evidence="16">
    <location>
        <begin position="490"/>
        <end position="631"/>
    </location>
</feature>
<sequence length="1043" mass="114765">MTTPIPHPPRIPFLGNLNSIDFELPTRSTELLAKKYGEIFSLKISSEKIVFICSVKLAQEVLDESRFHKHIESTLDEVRNLVGDGLFTARHGELNWGVAHRILMPAFGPLAIKGMFDDMVDVVSQLVLKWERFGPNHDIDPTTDFTRLAFDTIALCTFNHRLNSFYTDGEPIFVKAMSEFLTESGMRAMKPNFLKAFPFGANTKYAKNIKIMSTLADQIIEDRKKHPIEKKDLLNAMLLGKDPQTGQGLSDKNIRAQMLTFLIAGHETTSGMLSFAMAHLMKNPEVYSKIRQEVDTVLGQEPIKLEHLGKLTYINAVLRESLRVTPSIPEFGITCDKDEIIGDGKYLIKAGTTVAVAAGIIGKDHAVWGEDAEKFNPDRMLDGKFEALPPKAWLPFGNGARGCIGRPFAWQEALIAIATIFQKFDFTPSDPAYTLQLKQTLTLKPKDFTFRAIPRKGAPSFTGISSSLNVTGHTSVKSVVQCDSTSGKPLYVFYGSNTGSCEGFAQQIASGAATKGFHAVISTLNSVTNKIPTDGPVVIVTASFEGEPADNAAHFVQGLISTTEVSDLKDVSYAVFGAGNRDWVHTYQRIPKLIDATLEQKGAKRLLERGEADAGGDEFSESFDEWERKLWSVLSKEYNLEAKGADTKGVDIKFLGTPTDRAATLRQPDSRLGLVVENRLLTSSNAPAKLHIEFELPEGMTYQAGDYLAILPLNPPEYIRRVLSRFKVSPEQQIMINSAGPTTLPAGKQVLLVEVLGGFVEIGQPATKRNISTLLEFSKDPSDRSALESMLCDGANPQTNSMLDLLEKHPNIDLPLGVFIASLPSMRLRQYSISSSPLSDPSRITLTVSVVSHGQFLGVASNFLANLRKGDRVQMAVRPSTKAFHPPSDPNTPMIMFAAGSGIAPFRGFIQERAAQAQAGRKVAKSVLFFGCRNPEADYLYGDAELKQWTELGVVDVRPAFSRVAEKSGGNKYVQDRVWADRSIVKEAFDNGSKFYTCGGSNVAAGIRDVCIRIIAEDKCDEGEAEEFFKQIQNERYATDVFG</sequence>
<evidence type="ECO:0000256" key="6">
    <source>
        <dbReference type="ARBA" id="ARBA00022617"/>
    </source>
</evidence>
<dbReference type="Pfam" id="PF00667">
    <property type="entry name" value="FAD_binding_1"/>
    <property type="match status" value="1"/>
</dbReference>
<dbReference type="InterPro" id="IPR029039">
    <property type="entry name" value="Flavoprotein-like_sf"/>
</dbReference>
<comment type="cofactor">
    <cofactor evidence="2 15">
        <name>heme</name>
        <dbReference type="ChEBI" id="CHEBI:30413"/>
    </cofactor>
</comment>
<evidence type="ECO:0008006" key="20">
    <source>
        <dbReference type="Google" id="ProtNLM"/>
    </source>
</evidence>
<dbReference type="InterPro" id="IPR008254">
    <property type="entry name" value="Flavodoxin/NO_synth"/>
</dbReference>
<keyword evidence="7" id="KW-0285">Flavoprotein</keyword>
<dbReference type="CDD" id="cd11068">
    <property type="entry name" value="CYP120A1"/>
    <property type="match status" value="1"/>
</dbReference>
<dbReference type="FunFam" id="1.10.630.10:FF:000040">
    <property type="entry name" value="Bifunctional cytochrome P450/NADPH--P450 reductase"/>
    <property type="match status" value="1"/>
</dbReference>
<dbReference type="SUPFAM" id="SSF52218">
    <property type="entry name" value="Flavoproteins"/>
    <property type="match status" value="1"/>
</dbReference>
<evidence type="ECO:0000313" key="19">
    <source>
        <dbReference type="Proteomes" id="UP000663888"/>
    </source>
</evidence>
<evidence type="ECO:0000256" key="1">
    <source>
        <dbReference type="ARBA" id="ARBA00001917"/>
    </source>
</evidence>
<comment type="cofactor">
    <cofactor evidence="3">
        <name>FAD</name>
        <dbReference type="ChEBI" id="CHEBI:57692"/>
    </cofactor>
</comment>
<evidence type="ECO:0000256" key="10">
    <source>
        <dbReference type="ARBA" id="ARBA00022827"/>
    </source>
</evidence>
<evidence type="ECO:0000256" key="5">
    <source>
        <dbReference type="ARBA" id="ARBA00022448"/>
    </source>
</evidence>
<comment type="cofactor">
    <cofactor evidence="1">
        <name>FMN</name>
        <dbReference type="ChEBI" id="CHEBI:58210"/>
    </cofactor>
</comment>
<dbReference type="Gene3D" id="1.20.990.10">
    <property type="entry name" value="NADPH-cytochrome p450 Reductase, Chain A, domain 3"/>
    <property type="match status" value="1"/>
</dbReference>
<evidence type="ECO:0000256" key="3">
    <source>
        <dbReference type="ARBA" id="ARBA00001974"/>
    </source>
</evidence>
<dbReference type="Pfam" id="PF00067">
    <property type="entry name" value="p450"/>
    <property type="match status" value="1"/>
</dbReference>
<keyword evidence="13 15" id="KW-0408">Iron</keyword>
<organism evidence="18 19">
    <name type="scientific">Rhizoctonia solani</name>
    <dbReference type="NCBI Taxonomy" id="456999"/>
    <lineage>
        <taxon>Eukaryota</taxon>
        <taxon>Fungi</taxon>
        <taxon>Dikarya</taxon>
        <taxon>Basidiomycota</taxon>
        <taxon>Agaricomycotina</taxon>
        <taxon>Agaricomycetes</taxon>
        <taxon>Cantharellales</taxon>
        <taxon>Ceratobasidiaceae</taxon>
        <taxon>Rhizoctonia</taxon>
    </lineage>
</organism>
<dbReference type="GO" id="GO:0070330">
    <property type="term" value="F:aromatase activity"/>
    <property type="evidence" value="ECO:0007669"/>
    <property type="project" value="InterPro"/>
</dbReference>
<dbReference type="Gene3D" id="3.40.50.360">
    <property type="match status" value="1"/>
</dbReference>
<dbReference type="Pfam" id="PF00258">
    <property type="entry name" value="Flavodoxin_1"/>
    <property type="match status" value="1"/>
</dbReference>
<keyword evidence="14" id="KW-0503">Monooxygenase</keyword>
<dbReference type="InterPro" id="IPR017927">
    <property type="entry name" value="FAD-bd_FR_type"/>
</dbReference>
<dbReference type="Pfam" id="PF00175">
    <property type="entry name" value="NAD_binding_1"/>
    <property type="match status" value="1"/>
</dbReference>
<dbReference type="PROSITE" id="PS00086">
    <property type="entry name" value="CYTOCHROME_P450"/>
    <property type="match status" value="1"/>
</dbReference>
<dbReference type="InterPro" id="IPR023173">
    <property type="entry name" value="NADPH_Cyt_P450_Rdtase_alpha"/>
</dbReference>
<reference evidence="18" key="1">
    <citation type="submission" date="2021-01" db="EMBL/GenBank/DDBJ databases">
        <authorList>
            <person name="Kaushik A."/>
        </authorList>
    </citation>
    <scope>NUCLEOTIDE SEQUENCE</scope>
    <source>
        <strain evidence="18">AG4-R118</strain>
    </source>
</reference>
<evidence type="ECO:0000256" key="14">
    <source>
        <dbReference type="ARBA" id="ARBA00023033"/>
    </source>
</evidence>
<evidence type="ECO:0000256" key="2">
    <source>
        <dbReference type="ARBA" id="ARBA00001971"/>
    </source>
</evidence>
<dbReference type="EMBL" id="CAJMWX010000998">
    <property type="protein sequence ID" value="CAE6442366.1"/>
    <property type="molecule type" value="Genomic_DNA"/>
</dbReference>
<keyword evidence="10" id="KW-0274">FAD</keyword>
<dbReference type="PROSITE" id="PS51384">
    <property type="entry name" value="FAD_FR"/>
    <property type="match status" value="1"/>
</dbReference>
<feature type="domain" description="FAD-binding FR-type" evidence="17">
    <location>
        <begin position="668"/>
        <end position="887"/>
    </location>
</feature>
<dbReference type="InterPro" id="IPR017938">
    <property type="entry name" value="Riboflavin_synthase-like_b-brl"/>
</dbReference>
<keyword evidence="8" id="KW-0288">FMN</keyword>
<keyword evidence="5" id="KW-0813">Transport</keyword>
<dbReference type="InterPro" id="IPR002401">
    <property type="entry name" value="Cyt_P450_E_grp-I"/>
</dbReference>
<keyword evidence="11" id="KW-0521">NADP</keyword>
<proteinExistence type="inferred from homology"/>
<dbReference type="PANTHER" id="PTHR19384:SF127">
    <property type="entry name" value="BIFUNCTIONAL CYTOCHROME P450_NADPH--P450 REDUCTASE"/>
    <property type="match status" value="1"/>
</dbReference>
<evidence type="ECO:0000256" key="11">
    <source>
        <dbReference type="ARBA" id="ARBA00022857"/>
    </source>
</evidence>
<protein>
    <recommendedName>
        <fullName evidence="20">NADPH-ferrihemoprotein reductase</fullName>
    </recommendedName>
</protein>
<dbReference type="InterPro" id="IPR001128">
    <property type="entry name" value="Cyt_P450"/>
</dbReference>
<keyword evidence="6 15" id="KW-0349">Heme</keyword>
<dbReference type="GO" id="GO:0020037">
    <property type="term" value="F:heme binding"/>
    <property type="evidence" value="ECO:0007669"/>
    <property type="project" value="InterPro"/>
</dbReference>
<dbReference type="GO" id="GO:0003958">
    <property type="term" value="F:NADPH-hemoprotein reductase activity"/>
    <property type="evidence" value="ECO:0007669"/>
    <property type="project" value="InterPro"/>
</dbReference>
<dbReference type="Proteomes" id="UP000663888">
    <property type="component" value="Unassembled WGS sequence"/>
</dbReference>
<dbReference type="PANTHER" id="PTHR19384">
    <property type="entry name" value="NITRIC OXIDE SYNTHASE-RELATED"/>
    <property type="match status" value="1"/>
</dbReference>
<evidence type="ECO:0000256" key="7">
    <source>
        <dbReference type="ARBA" id="ARBA00022630"/>
    </source>
</evidence>
<dbReference type="GO" id="GO:0010181">
    <property type="term" value="F:FMN binding"/>
    <property type="evidence" value="ECO:0007669"/>
    <property type="project" value="InterPro"/>
</dbReference>
<evidence type="ECO:0000259" key="16">
    <source>
        <dbReference type="PROSITE" id="PS50902"/>
    </source>
</evidence>
<dbReference type="GO" id="GO:0050660">
    <property type="term" value="F:flavin adenine dinucleotide binding"/>
    <property type="evidence" value="ECO:0007669"/>
    <property type="project" value="TreeGrafter"/>
</dbReference>
<dbReference type="Gene3D" id="1.10.630.10">
    <property type="entry name" value="Cytochrome P450"/>
    <property type="match status" value="1"/>
</dbReference>
<dbReference type="InterPro" id="IPR023206">
    <property type="entry name" value="Bifunctional_P450_P450_red"/>
</dbReference>
<dbReference type="InterPro" id="IPR036396">
    <property type="entry name" value="Cyt_P450_sf"/>
</dbReference>
<dbReference type="InterPro" id="IPR001433">
    <property type="entry name" value="OxRdtase_FAD/NAD-bd"/>
</dbReference>
<evidence type="ECO:0000256" key="13">
    <source>
        <dbReference type="ARBA" id="ARBA00023004"/>
    </source>
</evidence>
<dbReference type="Gene3D" id="2.40.30.10">
    <property type="entry name" value="Translation factors"/>
    <property type="match status" value="1"/>
</dbReference>
<dbReference type="GO" id="GO:0005506">
    <property type="term" value="F:iron ion binding"/>
    <property type="evidence" value="ECO:0007669"/>
    <property type="project" value="InterPro"/>
</dbReference>
<feature type="binding site" description="axial binding residue" evidence="15">
    <location>
        <position position="403"/>
    </location>
    <ligand>
        <name>heme</name>
        <dbReference type="ChEBI" id="CHEBI:30413"/>
    </ligand>
    <ligandPart>
        <name>Fe</name>
        <dbReference type="ChEBI" id="CHEBI:18248"/>
    </ligandPart>
</feature>
<gene>
    <name evidence="18" type="ORF">RDB_LOCUS52504</name>
</gene>
<evidence type="ECO:0000256" key="15">
    <source>
        <dbReference type="PIRSR" id="PIRSR000209-1"/>
    </source>
</evidence>
<keyword evidence="12" id="KW-0560">Oxidoreductase</keyword>
<dbReference type="Gene3D" id="3.40.50.80">
    <property type="entry name" value="Nucleotide-binding domain of ferredoxin-NADP reductase (FNR) module"/>
    <property type="match status" value="1"/>
</dbReference>
<dbReference type="InterPro" id="IPR003097">
    <property type="entry name" value="CysJ-like_FAD-binding"/>
</dbReference>
<accession>A0A8H3AWS5</accession>
<dbReference type="SUPFAM" id="SSF52343">
    <property type="entry name" value="Ferredoxin reductase-like, C-terminal NADP-linked domain"/>
    <property type="match status" value="1"/>
</dbReference>
<evidence type="ECO:0000313" key="18">
    <source>
        <dbReference type="EMBL" id="CAE6442366.1"/>
    </source>
</evidence>
<evidence type="ECO:0000256" key="4">
    <source>
        <dbReference type="ARBA" id="ARBA00010018"/>
    </source>
</evidence>